<dbReference type="Proteomes" id="UP000315440">
    <property type="component" value="Unassembled WGS sequence"/>
</dbReference>
<evidence type="ECO:0008006" key="4">
    <source>
        <dbReference type="Google" id="ProtNLM"/>
    </source>
</evidence>
<protein>
    <recommendedName>
        <fullName evidence="4">DUF3352 domain-containing protein</fullName>
    </recommendedName>
</protein>
<name>A0A5C5ZJT4_9BACT</name>
<evidence type="ECO:0000256" key="1">
    <source>
        <dbReference type="SAM" id="SignalP"/>
    </source>
</evidence>
<keyword evidence="3" id="KW-1185">Reference proteome</keyword>
<evidence type="ECO:0000313" key="2">
    <source>
        <dbReference type="EMBL" id="TWT87307.1"/>
    </source>
</evidence>
<comment type="caution">
    <text evidence="2">The sequence shown here is derived from an EMBL/GenBank/DDBJ whole genome shotgun (WGS) entry which is preliminary data.</text>
</comment>
<reference evidence="2 3" key="1">
    <citation type="submission" date="2019-02" db="EMBL/GenBank/DDBJ databases">
        <title>Deep-cultivation of Planctomycetes and their phenomic and genomic characterization uncovers novel biology.</title>
        <authorList>
            <person name="Wiegand S."/>
            <person name="Jogler M."/>
            <person name="Boedeker C."/>
            <person name="Pinto D."/>
            <person name="Vollmers J."/>
            <person name="Rivas-Marin E."/>
            <person name="Kohn T."/>
            <person name="Peeters S.H."/>
            <person name="Heuer A."/>
            <person name="Rast P."/>
            <person name="Oberbeckmann S."/>
            <person name="Bunk B."/>
            <person name="Jeske O."/>
            <person name="Meyerdierks A."/>
            <person name="Storesund J.E."/>
            <person name="Kallscheuer N."/>
            <person name="Luecker S."/>
            <person name="Lage O.M."/>
            <person name="Pohl T."/>
            <person name="Merkel B.J."/>
            <person name="Hornburger P."/>
            <person name="Mueller R.-W."/>
            <person name="Bruemmer F."/>
            <person name="Labrenz M."/>
            <person name="Spormann A.M."/>
            <person name="Op Den Camp H."/>
            <person name="Overmann J."/>
            <person name="Amann R."/>
            <person name="Jetten M.S.M."/>
            <person name="Mascher T."/>
            <person name="Medema M.H."/>
            <person name="Devos D.P."/>
            <person name="Kaster A.-K."/>
            <person name="Ovreas L."/>
            <person name="Rohde M."/>
            <person name="Galperin M.Y."/>
            <person name="Jogler C."/>
        </authorList>
    </citation>
    <scope>NUCLEOTIDE SEQUENCE [LARGE SCALE GENOMIC DNA]</scope>
    <source>
        <strain evidence="2 3">Mal64</strain>
    </source>
</reference>
<proteinExistence type="predicted"/>
<dbReference type="AlphaFoldDB" id="A0A5C5ZJT4"/>
<accession>A0A5C5ZJT4</accession>
<feature type="chain" id="PRO_5023017763" description="DUF3352 domain-containing protein" evidence="1">
    <location>
        <begin position="24"/>
        <end position="630"/>
    </location>
</feature>
<organism evidence="2 3">
    <name type="scientific">Pseudobythopirellula maris</name>
    <dbReference type="NCBI Taxonomy" id="2527991"/>
    <lineage>
        <taxon>Bacteria</taxon>
        <taxon>Pseudomonadati</taxon>
        <taxon>Planctomycetota</taxon>
        <taxon>Planctomycetia</taxon>
        <taxon>Pirellulales</taxon>
        <taxon>Lacipirellulaceae</taxon>
        <taxon>Pseudobythopirellula</taxon>
    </lineage>
</organism>
<evidence type="ECO:0000313" key="3">
    <source>
        <dbReference type="Proteomes" id="UP000315440"/>
    </source>
</evidence>
<feature type="signal peptide" evidence="1">
    <location>
        <begin position="1"/>
        <end position="23"/>
    </location>
</feature>
<sequence length="630" mass="68514" precursor="true">MQRIATPLAILFLTAAQPAALLAGPPAERVFSDRTVGYLSVADVPDFRARWNRTQIGLFTADPAVEPFADQVREKLKSRFGDSESNLGASLDDIFAAASGEAAAGLVSRGGARAALTMMADCTDRRDEADALLEKIDARLKELGASREDSTVEGGEVRVYTIAATDTKPAREALIALVDDHIVASDIVDEGRAMLDRFAGGGTAPLTDSEIYQETRDRSRESARLLEPTVSWFLAPFGWDEASRTRRDTSVGGRDTMGLLREQGFDAIRGAGGVVAIASDARRDFVHHTSIYAPAADGLSGEKAADKYRLAMRMMELINVDDLAVEPWAPRQSANYRTVSLDIAGAFDHFGTLFDAMAGYEGAFTTTIDGFAKDPYGPKIKIREEIVSRLGERVTVLTDYALPVEPDSQRYLVVIEATDPEGLREPIDKLMKSDGAELKELDGVPYWEVAPDEEVSDAPLVDSGLLVLEAPTKKPAAAASRSTVCVHNDALIVASDAALLRVALQGVEERESLAWCPDLKAAFAELDKLAPNSRSSVNFTRLDEKFRPGYELIRQNRMPESKTFVGRFLNRLLTTEEEEETGAIRPQRVDGSSLPSFEMARRYFGPAAQAVRSDNDGWTVTGVVLSKAAE</sequence>
<gene>
    <name evidence="2" type="ORF">Mal64_28450</name>
</gene>
<keyword evidence="1" id="KW-0732">Signal</keyword>
<dbReference type="EMBL" id="SJPQ01000003">
    <property type="protein sequence ID" value="TWT87307.1"/>
    <property type="molecule type" value="Genomic_DNA"/>
</dbReference>